<evidence type="ECO:0000256" key="3">
    <source>
        <dbReference type="ARBA" id="ARBA00022692"/>
    </source>
</evidence>
<reference evidence="8" key="1">
    <citation type="submission" date="2022-08" db="EMBL/GenBank/DDBJ databases">
        <authorList>
            <person name="Deng Y."/>
            <person name="Han X.-F."/>
            <person name="Zhang Y.-Q."/>
        </authorList>
    </citation>
    <scope>NUCLEOTIDE SEQUENCE</scope>
    <source>
        <strain evidence="8">CPCC 205763</strain>
    </source>
</reference>
<feature type="transmembrane region" description="Helical" evidence="6">
    <location>
        <begin position="90"/>
        <end position="110"/>
    </location>
</feature>
<evidence type="ECO:0000256" key="1">
    <source>
        <dbReference type="ARBA" id="ARBA00004141"/>
    </source>
</evidence>
<name>A0ABT2GKB8_9MICO</name>
<keyword evidence="4 6" id="KW-1133">Transmembrane helix</keyword>
<protein>
    <submittedName>
        <fullName evidence="8">GtrA family protein</fullName>
    </submittedName>
</protein>
<evidence type="ECO:0000313" key="8">
    <source>
        <dbReference type="EMBL" id="MCS5716603.1"/>
    </source>
</evidence>
<organism evidence="8 9">
    <name type="scientific">Herbiconiux aconitum</name>
    <dbReference type="NCBI Taxonomy" id="2970913"/>
    <lineage>
        <taxon>Bacteria</taxon>
        <taxon>Bacillati</taxon>
        <taxon>Actinomycetota</taxon>
        <taxon>Actinomycetes</taxon>
        <taxon>Micrococcales</taxon>
        <taxon>Microbacteriaceae</taxon>
        <taxon>Herbiconiux</taxon>
    </lineage>
</organism>
<evidence type="ECO:0000256" key="4">
    <source>
        <dbReference type="ARBA" id="ARBA00022989"/>
    </source>
</evidence>
<dbReference type="RefSeq" id="WP_259503830.1">
    <property type="nucleotide sequence ID" value="NZ_JANLCM010000001.1"/>
</dbReference>
<feature type="transmembrane region" description="Helical" evidence="6">
    <location>
        <begin position="12"/>
        <end position="34"/>
    </location>
</feature>
<proteinExistence type="inferred from homology"/>
<gene>
    <name evidence="8" type="ORF">N1027_00460</name>
</gene>
<comment type="subcellular location">
    <subcellularLocation>
        <location evidence="1">Membrane</location>
        <topology evidence="1">Multi-pass membrane protein</topology>
    </subcellularLocation>
</comment>
<comment type="caution">
    <text evidence="8">The sequence shown here is derived from an EMBL/GenBank/DDBJ whole genome shotgun (WGS) entry which is preliminary data.</text>
</comment>
<dbReference type="PANTHER" id="PTHR38459">
    <property type="entry name" value="PROPHAGE BACTOPRENOL-LINKED GLUCOSE TRANSLOCASE HOMOLOG"/>
    <property type="match status" value="1"/>
</dbReference>
<sequence length="193" mass="21205">MKKIWDYLWERLVRYALKFGVVGLAGYAIDVGVFNMLRLGTFGDDAWYAGPIGAKVISVTLSTIATWFGNRYWTFREHRRKNFVLELFEFSVIAVLGLGISLGCLYISHYLMGYNNLVADNISGNVIGLVLATAFRFLLYRYWVFAPHRADGFTAMQNARLEADAAAAMAAGGAAPGEAADAAALHPVDPVTP</sequence>
<keyword evidence="3 6" id="KW-0812">Transmembrane</keyword>
<evidence type="ECO:0000313" key="9">
    <source>
        <dbReference type="Proteomes" id="UP001165584"/>
    </source>
</evidence>
<dbReference type="Pfam" id="PF04138">
    <property type="entry name" value="GtrA_DPMS_TM"/>
    <property type="match status" value="1"/>
</dbReference>
<accession>A0ABT2GKB8</accession>
<evidence type="ECO:0000256" key="6">
    <source>
        <dbReference type="SAM" id="Phobius"/>
    </source>
</evidence>
<dbReference type="PANTHER" id="PTHR38459:SF1">
    <property type="entry name" value="PROPHAGE BACTOPRENOL-LINKED GLUCOSE TRANSLOCASE HOMOLOG"/>
    <property type="match status" value="1"/>
</dbReference>
<feature type="transmembrane region" description="Helical" evidence="6">
    <location>
        <begin position="46"/>
        <end position="69"/>
    </location>
</feature>
<evidence type="ECO:0000259" key="7">
    <source>
        <dbReference type="Pfam" id="PF04138"/>
    </source>
</evidence>
<dbReference type="InterPro" id="IPR051401">
    <property type="entry name" value="GtrA_CellWall_Glycosyl"/>
</dbReference>
<feature type="domain" description="GtrA/DPMS transmembrane" evidence="7">
    <location>
        <begin position="18"/>
        <end position="145"/>
    </location>
</feature>
<evidence type="ECO:0000256" key="5">
    <source>
        <dbReference type="ARBA" id="ARBA00023136"/>
    </source>
</evidence>
<dbReference type="EMBL" id="JANLCM010000001">
    <property type="protein sequence ID" value="MCS5716603.1"/>
    <property type="molecule type" value="Genomic_DNA"/>
</dbReference>
<keyword evidence="5 6" id="KW-0472">Membrane</keyword>
<dbReference type="InterPro" id="IPR007267">
    <property type="entry name" value="GtrA_DPMS_TM"/>
</dbReference>
<feature type="transmembrane region" description="Helical" evidence="6">
    <location>
        <begin position="122"/>
        <end position="139"/>
    </location>
</feature>
<dbReference type="Proteomes" id="UP001165584">
    <property type="component" value="Unassembled WGS sequence"/>
</dbReference>
<comment type="similarity">
    <text evidence="2">Belongs to the GtrA family.</text>
</comment>
<evidence type="ECO:0000256" key="2">
    <source>
        <dbReference type="ARBA" id="ARBA00009399"/>
    </source>
</evidence>
<keyword evidence="9" id="KW-1185">Reference proteome</keyword>